<gene>
    <name evidence="1" type="ORF">MSBRW_0731</name>
</gene>
<dbReference type="RefSeq" id="WP_011305304.1">
    <property type="nucleotide sequence ID" value="NZ_CP009526.1"/>
</dbReference>
<dbReference type="Proteomes" id="UP000033038">
    <property type="component" value="Chromosome"/>
</dbReference>
<dbReference type="EMBL" id="CP009526">
    <property type="protein sequence ID" value="AKB49984.1"/>
    <property type="molecule type" value="Genomic_DNA"/>
</dbReference>
<dbReference type="PATRIC" id="fig|1434109.4.peg.892"/>
<accession>A0A0E3QJ46</accession>
<reference evidence="1 2" key="1">
    <citation type="submission" date="2014-07" db="EMBL/GenBank/DDBJ databases">
        <title>Methanogenic archaea and the global carbon cycle.</title>
        <authorList>
            <person name="Henriksen J.R."/>
            <person name="Luke J."/>
            <person name="Reinhart S."/>
            <person name="Benedict M.N."/>
            <person name="Youngblut N.D."/>
            <person name="Metcalf M.E."/>
            <person name="Whitaker R.J."/>
            <person name="Metcalf W.W."/>
        </authorList>
    </citation>
    <scope>NUCLEOTIDE SEQUENCE [LARGE SCALE GENOMIC DNA]</scope>
    <source>
        <strain evidence="1 2">Wiesmoor</strain>
    </source>
</reference>
<dbReference type="KEGG" id="mbw:MSBRW_0731"/>
<dbReference type="Gene3D" id="3.90.470.20">
    <property type="entry name" value="4'-phosphopantetheinyl transferase domain"/>
    <property type="match status" value="2"/>
</dbReference>
<dbReference type="SUPFAM" id="SSF56214">
    <property type="entry name" value="4'-phosphopantetheinyl transferase"/>
    <property type="match status" value="2"/>
</dbReference>
<proteinExistence type="predicted"/>
<organism evidence="1 2">
    <name type="scientific">Methanosarcina barkeri str. Wiesmoor</name>
    <dbReference type="NCBI Taxonomy" id="1434109"/>
    <lineage>
        <taxon>Archaea</taxon>
        <taxon>Methanobacteriati</taxon>
        <taxon>Methanobacteriota</taxon>
        <taxon>Stenosarchaea group</taxon>
        <taxon>Methanomicrobia</taxon>
        <taxon>Methanosarcinales</taxon>
        <taxon>Methanosarcinaceae</taxon>
        <taxon>Methanosarcina</taxon>
    </lineage>
</organism>
<protein>
    <recommendedName>
        <fullName evidence="3">4'-phosphopantetheinyl transferase domain-containing protein</fullName>
    </recommendedName>
</protein>
<dbReference type="HOGENOM" id="CLU_1212618_0_0_2"/>
<evidence type="ECO:0000313" key="2">
    <source>
        <dbReference type="Proteomes" id="UP000033038"/>
    </source>
</evidence>
<dbReference type="GeneID" id="24822160"/>
<name>A0A0E3QJ46_METBA</name>
<dbReference type="InterPro" id="IPR037143">
    <property type="entry name" value="4-PPantetheinyl_Trfase_dom_sf"/>
</dbReference>
<dbReference type="AlphaFoldDB" id="A0A0E3QJ46"/>
<evidence type="ECO:0008006" key="3">
    <source>
        <dbReference type="Google" id="ProtNLM"/>
    </source>
</evidence>
<dbReference type="GO" id="GO:0000287">
    <property type="term" value="F:magnesium ion binding"/>
    <property type="evidence" value="ECO:0007669"/>
    <property type="project" value="InterPro"/>
</dbReference>
<evidence type="ECO:0000313" key="1">
    <source>
        <dbReference type="EMBL" id="AKB49984.1"/>
    </source>
</evidence>
<sequence>MYNKYIKLPFPVSLGHIPYLWQQSDVLVFLVDLDNYDTFNTSYLSRIELEYLKRLKTSHFKKRYIVSRTVLKHITCKVANEQSASEISTYKDEYGKVCILNHNELCICISYTERLAALAISKVDVGIDIELTRKLDLKSNFKNLYKKTSLMDETVDETDILKTWTLKEAYSKFSNKKMCLIFNRELDLNSVNHSTYILDNKYLFSIVTRSESHIIGINRLQKIDCNWD</sequence>
<dbReference type="GO" id="GO:0008897">
    <property type="term" value="F:holo-[acyl-carrier-protein] synthase activity"/>
    <property type="evidence" value="ECO:0007669"/>
    <property type="project" value="InterPro"/>
</dbReference>